<dbReference type="KEGG" id="minf:MESINF_1106"/>
<dbReference type="RefSeq" id="WP_169698853.1">
    <property type="nucleotide sequence ID" value="NZ_LS974202.1"/>
</dbReference>
<dbReference type="PANTHER" id="PTHR32196:SF72">
    <property type="entry name" value="RIBOSE IMPORT PERMEASE PROTEIN RBSC"/>
    <property type="match status" value="1"/>
</dbReference>
<gene>
    <name evidence="7" type="ORF">MESINF_1106</name>
</gene>
<feature type="transmembrane region" description="Helical" evidence="6">
    <location>
        <begin position="255"/>
        <end position="273"/>
    </location>
</feature>
<feature type="transmembrane region" description="Helical" evidence="6">
    <location>
        <begin position="55"/>
        <end position="75"/>
    </location>
</feature>
<dbReference type="GO" id="GO:0005886">
    <property type="term" value="C:plasma membrane"/>
    <property type="evidence" value="ECO:0007669"/>
    <property type="project" value="UniProtKB-SubCell"/>
</dbReference>
<dbReference type="AlphaFoldDB" id="A0A7Z7LFS0"/>
<feature type="transmembrane region" description="Helical" evidence="6">
    <location>
        <begin position="223"/>
        <end position="243"/>
    </location>
</feature>
<evidence type="ECO:0000256" key="4">
    <source>
        <dbReference type="ARBA" id="ARBA00022989"/>
    </source>
</evidence>
<dbReference type="PANTHER" id="PTHR32196">
    <property type="entry name" value="ABC TRANSPORTER PERMEASE PROTEIN YPHD-RELATED-RELATED"/>
    <property type="match status" value="1"/>
</dbReference>
<dbReference type="Proteomes" id="UP000250796">
    <property type="component" value="Chromosome MESINF"/>
</dbReference>
<feature type="transmembrane region" description="Helical" evidence="6">
    <location>
        <begin position="175"/>
        <end position="195"/>
    </location>
</feature>
<proteinExistence type="predicted"/>
<dbReference type="CDD" id="cd06579">
    <property type="entry name" value="TM_PBP1_transp_AraH_like"/>
    <property type="match status" value="1"/>
</dbReference>
<reference evidence="7 8" key="1">
    <citation type="submission" date="2017-01" db="EMBL/GenBank/DDBJ databases">
        <authorList>
            <person name="Erauso G."/>
        </authorList>
    </citation>
    <scope>NUCLEOTIDE SEQUENCE [LARGE SCALE GENOMIC DNA]</scope>
    <source>
        <strain evidence="7">MESINF1</strain>
    </source>
</reference>
<feature type="transmembrane region" description="Helical" evidence="6">
    <location>
        <begin position="20"/>
        <end position="43"/>
    </location>
</feature>
<dbReference type="InterPro" id="IPR001851">
    <property type="entry name" value="ABC_transp_permease"/>
</dbReference>
<evidence type="ECO:0000256" key="1">
    <source>
        <dbReference type="ARBA" id="ARBA00004651"/>
    </source>
</evidence>
<evidence type="ECO:0000256" key="2">
    <source>
        <dbReference type="ARBA" id="ARBA00022475"/>
    </source>
</evidence>
<keyword evidence="8" id="KW-1185">Reference proteome</keyword>
<evidence type="ECO:0000256" key="6">
    <source>
        <dbReference type="SAM" id="Phobius"/>
    </source>
</evidence>
<keyword evidence="3 6" id="KW-0812">Transmembrane</keyword>
<evidence type="ECO:0000256" key="5">
    <source>
        <dbReference type="ARBA" id="ARBA00023136"/>
    </source>
</evidence>
<protein>
    <submittedName>
        <fullName evidence="7">Putative Ribose transport system permease protein RbsC</fullName>
    </submittedName>
</protein>
<feature type="transmembrane region" description="Helical" evidence="6">
    <location>
        <begin position="107"/>
        <end position="126"/>
    </location>
</feature>
<accession>A0A7Z7LFS0</accession>
<sequence>MSNSKSSVISTSSTTSRKAIDFLVNGSIIIGFVGVVIFFAITSSSFFKWDNISDILLRLSITTPAAYGVMLALVAKGIDLTPGTTMGLVGITVASGVTAGMNFGLSILLAVLVGVAVGLVNAFLIAKANLNPFIATISVLFIGNSIEKSVTRGGLPVYLYPAPPALNQIYRGSTLGIPNPILILIILTLLLYLFLEKSKYGRRLYACGESIKASRASGIPVRLYYGAAYFISALCATIGGIILCSQIRSGQPLVGHSYMWDAIGAAYLSTIMSRRNFRPNVFGTLFGAVVMATVANGLTLMGLAFYWKEFAKGLIILIMLLVSVMKKRYERSRLF</sequence>
<feature type="transmembrane region" description="Helical" evidence="6">
    <location>
        <begin position="313"/>
        <end position="329"/>
    </location>
</feature>
<keyword evidence="5 6" id="KW-0472">Membrane</keyword>
<evidence type="ECO:0000313" key="7">
    <source>
        <dbReference type="EMBL" id="SSC12550.1"/>
    </source>
</evidence>
<evidence type="ECO:0000313" key="8">
    <source>
        <dbReference type="Proteomes" id="UP000250796"/>
    </source>
</evidence>
<keyword evidence="4 6" id="KW-1133">Transmembrane helix</keyword>
<name>A0A7Z7LFS0_9BACT</name>
<evidence type="ECO:0000256" key="3">
    <source>
        <dbReference type="ARBA" id="ARBA00022692"/>
    </source>
</evidence>
<feature type="transmembrane region" description="Helical" evidence="6">
    <location>
        <begin position="82"/>
        <end position="101"/>
    </location>
</feature>
<organism evidence="7 8">
    <name type="scientific">Mesotoga infera</name>
    <dbReference type="NCBI Taxonomy" id="1236046"/>
    <lineage>
        <taxon>Bacteria</taxon>
        <taxon>Thermotogati</taxon>
        <taxon>Thermotogota</taxon>
        <taxon>Thermotogae</taxon>
        <taxon>Kosmotogales</taxon>
        <taxon>Kosmotogaceae</taxon>
        <taxon>Mesotoga</taxon>
    </lineage>
</organism>
<feature type="transmembrane region" description="Helical" evidence="6">
    <location>
        <begin position="285"/>
        <end position="307"/>
    </location>
</feature>
<keyword evidence="2" id="KW-1003">Cell membrane</keyword>
<dbReference type="Pfam" id="PF02653">
    <property type="entry name" value="BPD_transp_2"/>
    <property type="match status" value="1"/>
</dbReference>
<comment type="subcellular location">
    <subcellularLocation>
        <location evidence="1">Cell membrane</location>
        <topology evidence="1">Multi-pass membrane protein</topology>
    </subcellularLocation>
</comment>
<dbReference type="GO" id="GO:0022857">
    <property type="term" value="F:transmembrane transporter activity"/>
    <property type="evidence" value="ECO:0007669"/>
    <property type="project" value="InterPro"/>
</dbReference>
<dbReference type="EMBL" id="LS974202">
    <property type="protein sequence ID" value="SSC12550.1"/>
    <property type="molecule type" value="Genomic_DNA"/>
</dbReference>